<dbReference type="SUPFAM" id="SSF47203">
    <property type="entry name" value="Acyl-CoA dehydrogenase C-terminal domain-like"/>
    <property type="match status" value="2"/>
</dbReference>
<evidence type="ECO:0000259" key="6">
    <source>
        <dbReference type="Pfam" id="PF00441"/>
    </source>
</evidence>
<dbReference type="InterPro" id="IPR009100">
    <property type="entry name" value="AcylCoA_DH/oxidase_NM_dom_sf"/>
</dbReference>
<proteinExistence type="inferred from homology"/>
<dbReference type="InterPro" id="IPR037069">
    <property type="entry name" value="AcylCoA_DH/ox_N_sf"/>
</dbReference>
<dbReference type="InterPro" id="IPR009075">
    <property type="entry name" value="AcylCo_DH/oxidase_C"/>
</dbReference>
<organism evidence="9 10">
    <name type="scientific">Nocardioides kongjuensis</name>
    <dbReference type="NCBI Taxonomy" id="349522"/>
    <lineage>
        <taxon>Bacteria</taxon>
        <taxon>Bacillati</taxon>
        <taxon>Actinomycetota</taxon>
        <taxon>Actinomycetes</taxon>
        <taxon>Propionibacteriales</taxon>
        <taxon>Nocardioidaceae</taxon>
        <taxon>Nocardioides</taxon>
    </lineage>
</organism>
<evidence type="ECO:0000259" key="7">
    <source>
        <dbReference type="Pfam" id="PF02770"/>
    </source>
</evidence>
<dbReference type="InterPro" id="IPR046373">
    <property type="entry name" value="Acyl-CoA_Oxase/DH_mid-dom_sf"/>
</dbReference>
<keyword evidence="3" id="KW-0285">Flavoprotein</keyword>
<evidence type="ECO:0000259" key="8">
    <source>
        <dbReference type="Pfam" id="PF02771"/>
    </source>
</evidence>
<dbReference type="Gene3D" id="1.10.540.10">
    <property type="entry name" value="Acyl-CoA dehydrogenase/oxidase, N-terminal domain"/>
    <property type="match status" value="2"/>
</dbReference>
<dbReference type="InterPro" id="IPR006091">
    <property type="entry name" value="Acyl-CoA_Oxase/DH_mid-dom"/>
</dbReference>
<feature type="domain" description="Acyl-CoA dehydrogenase/oxidase C-terminal" evidence="6">
    <location>
        <begin position="588"/>
        <end position="737"/>
    </location>
</feature>
<feature type="domain" description="Acyl-CoA dehydrogenase/oxidase C-terminal" evidence="6">
    <location>
        <begin position="220"/>
        <end position="343"/>
    </location>
</feature>
<dbReference type="EMBL" id="JACCBF010000001">
    <property type="protein sequence ID" value="NYD28815.1"/>
    <property type="molecule type" value="Genomic_DNA"/>
</dbReference>
<keyword evidence="4" id="KW-0274">FAD</keyword>
<evidence type="ECO:0000256" key="4">
    <source>
        <dbReference type="ARBA" id="ARBA00022827"/>
    </source>
</evidence>
<dbReference type="Pfam" id="PF00441">
    <property type="entry name" value="Acyl-CoA_dh_1"/>
    <property type="match status" value="2"/>
</dbReference>
<comment type="caution">
    <text evidence="9">The sequence shown here is derived from an EMBL/GenBank/DDBJ whole genome shotgun (WGS) entry which is preliminary data.</text>
</comment>
<dbReference type="AlphaFoldDB" id="A0A852RC03"/>
<evidence type="ECO:0000256" key="5">
    <source>
        <dbReference type="ARBA" id="ARBA00023002"/>
    </source>
</evidence>
<evidence type="ECO:0000313" key="9">
    <source>
        <dbReference type="EMBL" id="NYD28815.1"/>
    </source>
</evidence>
<dbReference type="PANTHER" id="PTHR43292:SF4">
    <property type="entry name" value="ACYL-COA DEHYDROGENASE FADE34"/>
    <property type="match status" value="1"/>
</dbReference>
<dbReference type="SUPFAM" id="SSF56645">
    <property type="entry name" value="Acyl-CoA dehydrogenase NM domain-like"/>
    <property type="match status" value="2"/>
</dbReference>
<dbReference type="GO" id="GO:0005886">
    <property type="term" value="C:plasma membrane"/>
    <property type="evidence" value="ECO:0007669"/>
    <property type="project" value="TreeGrafter"/>
</dbReference>
<dbReference type="Gene3D" id="2.40.110.10">
    <property type="entry name" value="Butyryl-CoA Dehydrogenase, subunit A, domain 2"/>
    <property type="match status" value="1"/>
</dbReference>
<dbReference type="RefSeq" id="WP_179725008.1">
    <property type="nucleotide sequence ID" value="NZ_BAABEF010000001.1"/>
</dbReference>
<evidence type="ECO:0000313" key="10">
    <source>
        <dbReference type="Proteomes" id="UP000582231"/>
    </source>
</evidence>
<dbReference type="InterPro" id="IPR052161">
    <property type="entry name" value="Mycobact_Acyl-CoA_DH"/>
</dbReference>
<feature type="domain" description="Acyl-CoA dehydrogenase/oxidase N-terminal" evidence="8">
    <location>
        <begin position="406"/>
        <end position="478"/>
    </location>
</feature>
<dbReference type="Gene3D" id="1.20.140.10">
    <property type="entry name" value="Butyryl-CoA Dehydrogenase, subunit A, domain 3"/>
    <property type="match status" value="2"/>
</dbReference>
<dbReference type="GO" id="GO:0016627">
    <property type="term" value="F:oxidoreductase activity, acting on the CH-CH group of donors"/>
    <property type="evidence" value="ECO:0007669"/>
    <property type="project" value="InterPro"/>
</dbReference>
<dbReference type="PANTHER" id="PTHR43292">
    <property type="entry name" value="ACYL-COA DEHYDROGENASE"/>
    <property type="match status" value="1"/>
</dbReference>
<gene>
    <name evidence="9" type="ORF">BJ958_000361</name>
</gene>
<reference evidence="9 10" key="1">
    <citation type="submission" date="2020-07" db="EMBL/GenBank/DDBJ databases">
        <title>Sequencing the genomes of 1000 actinobacteria strains.</title>
        <authorList>
            <person name="Klenk H.-P."/>
        </authorList>
    </citation>
    <scope>NUCLEOTIDE SEQUENCE [LARGE SCALE GENOMIC DNA]</scope>
    <source>
        <strain evidence="9 10">DSM 19082</strain>
    </source>
</reference>
<dbReference type="Pfam" id="PF02771">
    <property type="entry name" value="Acyl-CoA_dh_N"/>
    <property type="match status" value="2"/>
</dbReference>
<dbReference type="InterPro" id="IPR036250">
    <property type="entry name" value="AcylCo_DH-like_C"/>
</dbReference>
<dbReference type="Proteomes" id="UP000582231">
    <property type="component" value="Unassembled WGS sequence"/>
</dbReference>
<dbReference type="GO" id="GO:0050660">
    <property type="term" value="F:flavin adenine dinucleotide binding"/>
    <property type="evidence" value="ECO:0007669"/>
    <property type="project" value="InterPro"/>
</dbReference>
<keyword evidence="5" id="KW-0560">Oxidoreductase</keyword>
<evidence type="ECO:0000256" key="1">
    <source>
        <dbReference type="ARBA" id="ARBA00001974"/>
    </source>
</evidence>
<name>A0A852RC03_9ACTN</name>
<evidence type="ECO:0000256" key="3">
    <source>
        <dbReference type="ARBA" id="ARBA00022630"/>
    </source>
</evidence>
<feature type="domain" description="Acyl-CoA dehydrogenase/oxidase N-terminal" evidence="8">
    <location>
        <begin position="6"/>
        <end position="117"/>
    </location>
</feature>
<accession>A0A852RC03</accession>
<evidence type="ECO:0000256" key="2">
    <source>
        <dbReference type="ARBA" id="ARBA00009347"/>
    </source>
</evidence>
<dbReference type="Pfam" id="PF02770">
    <property type="entry name" value="Acyl-CoA_dh_M"/>
    <property type="match status" value="1"/>
</dbReference>
<dbReference type="InterPro" id="IPR013786">
    <property type="entry name" value="AcylCoA_DH/ox_N"/>
</dbReference>
<comment type="cofactor">
    <cofactor evidence="1">
        <name>FAD</name>
        <dbReference type="ChEBI" id="CHEBI:57692"/>
    </cofactor>
</comment>
<sequence>MPLALTDDHRDLADSVAAWARRAAPIEATRAQLDDLAAGKRPEAWDALVQQGLHAIHLPEEDGGAGAGLVELAVVTEQLGRALHPGPFLSTVLASAVVAAAPASAVRSAVLGRFAEGATGALSDGDGLTATSYDGSWVLDGETRPVLGLPGAELVVVRATTAAGEPVWCVLTPAAGEVVGEPATDLSRAVGRLVLDRRTVTTAELLPAPDAERAELATAALLAADAAGVARWFVDAVVAHVSTREQFGVPVGSFQAVQHKAALLLVKTEMIGAAAWDAARAGDDAPVQQCLAAAQVGLTALPAVVDVAAEAVLLFGGIGFTWEHDAHLYWRRAISLSAANGSESTWAARLGAVALEAERDFGFVADDALPELRAELATILDAALELPEDGVPASGWAPSRGGRRQEHLADARLVAPHYPEPWGRAAGPEEQAVIAQELARRALAQPSTVIGEWVLPTLLLHGTPAQQERFVDPTLRGEVFWCQLFSEPGAGSDLAGLSTRARKVDGGWVLSGQKVWNSMAAEADWGVCLARTDPDAPKHAGISYFLVDMRSAGVDVRPLRQATGLSEFNEVFLDDVFVPDECLVAEPGAGWRLAVTTLANERLSMGARLSHGSSDLVRTVLASGAHEASRDAVVEVLGRCVGREMALSALNLRSVLARIDGLDLGAEISVQKVCNAIAQRDNSRDLLRVLGRGALVAVPPTGKHTADPVIDHLGLPAVLVGGGTIEIQLNVIARRVLRLPR</sequence>
<comment type="similarity">
    <text evidence="2">Belongs to the acyl-CoA dehydrogenase family.</text>
</comment>
<dbReference type="FunFam" id="2.40.110.10:FF:000011">
    <property type="entry name" value="Acyl-CoA dehydrogenase FadE34"/>
    <property type="match status" value="1"/>
</dbReference>
<feature type="domain" description="Acyl-CoA oxidase/dehydrogenase middle" evidence="7">
    <location>
        <begin position="482"/>
        <end position="576"/>
    </location>
</feature>
<keyword evidence="10" id="KW-1185">Reference proteome</keyword>
<protein>
    <submittedName>
        <fullName evidence="9">Alkylation response protein AidB-like acyl-CoA dehydrogenase</fullName>
    </submittedName>
</protein>